<keyword evidence="5 6" id="KW-0732">Signal</keyword>
<feature type="chain" id="PRO_5046970777" evidence="6">
    <location>
        <begin position="19"/>
        <end position="317"/>
    </location>
</feature>
<evidence type="ECO:0000259" key="7">
    <source>
        <dbReference type="PROSITE" id="PS50983"/>
    </source>
</evidence>
<gene>
    <name evidence="8" type="ORF">PPNSA23_42640</name>
</gene>
<comment type="similarity">
    <text evidence="2">Belongs to the bacterial solute-binding protein 8 family.</text>
</comment>
<evidence type="ECO:0000256" key="4">
    <source>
        <dbReference type="ARBA" id="ARBA00022496"/>
    </source>
</evidence>
<evidence type="ECO:0000256" key="1">
    <source>
        <dbReference type="ARBA" id="ARBA00004196"/>
    </source>
</evidence>
<dbReference type="PROSITE" id="PS50983">
    <property type="entry name" value="FE_B12_PBP"/>
    <property type="match status" value="1"/>
</dbReference>
<comment type="caution">
    <text evidence="8">The sequence shown here is derived from an EMBL/GenBank/DDBJ whole genome shotgun (WGS) entry which is preliminary data.</text>
</comment>
<feature type="domain" description="Fe/B12 periplasmic-binding" evidence="7">
    <location>
        <begin position="40"/>
        <end position="317"/>
    </location>
</feature>
<evidence type="ECO:0000256" key="6">
    <source>
        <dbReference type="SAM" id="SignalP"/>
    </source>
</evidence>
<dbReference type="InterPro" id="IPR002491">
    <property type="entry name" value="ABC_transptr_periplasmic_BD"/>
</dbReference>
<keyword evidence="3" id="KW-0813">Transport</keyword>
<evidence type="ECO:0000256" key="3">
    <source>
        <dbReference type="ARBA" id="ARBA00022448"/>
    </source>
</evidence>
<keyword evidence="4" id="KW-0408">Iron</keyword>
<dbReference type="RefSeq" id="WP_407866743.1">
    <property type="nucleotide sequence ID" value="NZ_BAAFZP010000002.1"/>
</dbReference>
<keyword evidence="9" id="KW-1185">Reference proteome</keyword>
<keyword evidence="4" id="KW-0410">Iron transport</keyword>
<dbReference type="SUPFAM" id="SSF53807">
    <property type="entry name" value="Helical backbone' metal receptor"/>
    <property type="match status" value="1"/>
</dbReference>
<name>A0ABQ0H615_9HYPH</name>
<comment type="subcellular location">
    <subcellularLocation>
        <location evidence="1">Cell envelope</location>
    </subcellularLocation>
</comment>
<accession>A0ABQ0H615</accession>
<dbReference type="Pfam" id="PF01497">
    <property type="entry name" value="Peripla_BP_2"/>
    <property type="match status" value="1"/>
</dbReference>
<keyword evidence="4" id="KW-0406">Ion transport</keyword>
<evidence type="ECO:0000313" key="8">
    <source>
        <dbReference type="EMBL" id="GAB1584321.1"/>
    </source>
</evidence>
<organism evidence="8 9">
    <name type="scientific">Phyllobacterium phragmitis</name>
    <dbReference type="NCBI Taxonomy" id="2670329"/>
    <lineage>
        <taxon>Bacteria</taxon>
        <taxon>Pseudomonadati</taxon>
        <taxon>Pseudomonadota</taxon>
        <taxon>Alphaproteobacteria</taxon>
        <taxon>Hyphomicrobiales</taxon>
        <taxon>Phyllobacteriaceae</taxon>
        <taxon>Phyllobacterium</taxon>
    </lineage>
</organism>
<protein>
    <submittedName>
        <fullName evidence="8">Iron-siderophore ABC transporter substrate-binding protein</fullName>
    </submittedName>
</protein>
<proteinExistence type="inferred from homology"/>
<dbReference type="InterPro" id="IPR051313">
    <property type="entry name" value="Bact_iron-sidero_bind"/>
</dbReference>
<reference evidence="8 9" key="1">
    <citation type="submission" date="2024-10" db="EMBL/GenBank/DDBJ databases">
        <title>Isolation, draft genome sequencing and identification of Phyllobacterium sp. NSA23, isolated from leaf soil.</title>
        <authorList>
            <person name="Akita H."/>
        </authorList>
    </citation>
    <scope>NUCLEOTIDE SEQUENCE [LARGE SCALE GENOMIC DNA]</scope>
    <source>
        <strain evidence="8 9">NSA23</strain>
    </source>
</reference>
<feature type="signal peptide" evidence="6">
    <location>
        <begin position="1"/>
        <end position="18"/>
    </location>
</feature>
<evidence type="ECO:0000313" key="9">
    <source>
        <dbReference type="Proteomes" id="UP001628091"/>
    </source>
</evidence>
<dbReference type="PANTHER" id="PTHR30532:SF1">
    <property type="entry name" value="IRON(3+)-HYDROXAMATE-BINDING PROTEIN FHUD"/>
    <property type="match status" value="1"/>
</dbReference>
<evidence type="ECO:0000256" key="2">
    <source>
        <dbReference type="ARBA" id="ARBA00008814"/>
    </source>
</evidence>
<dbReference type="PANTHER" id="PTHR30532">
    <property type="entry name" value="IRON III DICITRATE-BINDING PERIPLASMIC PROTEIN"/>
    <property type="match status" value="1"/>
</dbReference>
<dbReference type="EMBL" id="BAAFZP010000002">
    <property type="protein sequence ID" value="GAB1584321.1"/>
    <property type="molecule type" value="Genomic_DNA"/>
</dbReference>
<evidence type="ECO:0000256" key="5">
    <source>
        <dbReference type="ARBA" id="ARBA00022729"/>
    </source>
</evidence>
<sequence length="317" mass="34140">MRLSILLAALLLANIVHAGERSVTDDTGRTVVVPDKPERIVVMHEPLLGLPLMDLGVLPVGSYGRTDDGKFATTVDFMDTVLDTGLPKPRGIGPFGQIDLEKLRALEPDLIIGTELNLDKVEQLSTVAPVYLQNVSTGKASGFSVEEDLAKVVGREDAFAKRKAAYLNHVAAVRKMLPSDPAGLDYLAVFLTDQLNAVGETSGAVQALEDLGYRRLEPGHGSRPAAQGGSTMLVPLGADAFGRLEPDLLVVMNSYMNDARDETGTRAALDRIMPGWESFLKPAREGRILFLDSAKVMTPTIASAEHALDAIEAWTKR</sequence>
<dbReference type="Proteomes" id="UP001628091">
    <property type="component" value="Unassembled WGS sequence"/>
</dbReference>
<dbReference type="Gene3D" id="3.40.50.1980">
    <property type="entry name" value="Nitrogenase molybdenum iron protein domain"/>
    <property type="match status" value="2"/>
</dbReference>